<reference evidence="2 3" key="1">
    <citation type="submission" date="2014-04" db="EMBL/GenBank/DDBJ databases">
        <authorList>
            <consortium name="DOE Joint Genome Institute"/>
            <person name="Kuo A."/>
            <person name="Martino E."/>
            <person name="Perotto S."/>
            <person name="Kohler A."/>
            <person name="Nagy L.G."/>
            <person name="Floudas D."/>
            <person name="Copeland A."/>
            <person name="Barry K.W."/>
            <person name="Cichocki N."/>
            <person name="Veneault-Fourrey C."/>
            <person name="LaButti K."/>
            <person name="Lindquist E.A."/>
            <person name="Lipzen A."/>
            <person name="Lundell T."/>
            <person name="Morin E."/>
            <person name="Murat C."/>
            <person name="Sun H."/>
            <person name="Tunlid A."/>
            <person name="Henrissat B."/>
            <person name="Grigoriev I.V."/>
            <person name="Hibbett D.S."/>
            <person name="Martin F."/>
            <person name="Nordberg H.P."/>
            <person name="Cantor M.N."/>
            <person name="Hua S.X."/>
        </authorList>
    </citation>
    <scope>NUCLEOTIDE SEQUENCE [LARGE SCALE GENOMIC DNA]</scope>
    <source>
        <strain evidence="2 3">Zn</strain>
    </source>
</reference>
<feature type="chain" id="PRO_5002178043" description="SnoaL-like domain-containing protein" evidence="1">
    <location>
        <begin position="21"/>
        <end position="178"/>
    </location>
</feature>
<evidence type="ECO:0000256" key="1">
    <source>
        <dbReference type="SAM" id="SignalP"/>
    </source>
</evidence>
<reference evidence="3" key="2">
    <citation type="submission" date="2015-01" db="EMBL/GenBank/DDBJ databases">
        <title>Evolutionary Origins and Diversification of the Mycorrhizal Mutualists.</title>
        <authorList>
            <consortium name="DOE Joint Genome Institute"/>
            <consortium name="Mycorrhizal Genomics Consortium"/>
            <person name="Kohler A."/>
            <person name="Kuo A."/>
            <person name="Nagy L.G."/>
            <person name="Floudas D."/>
            <person name="Copeland A."/>
            <person name="Barry K.W."/>
            <person name="Cichocki N."/>
            <person name="Veneault-Fourrey C."/>
            <person name="LaButti K."/>
            <person name="Lindquist E.A."/>
            <person name="Lipzen A."/>
            <person name="Lundell T."/>
            <person name="Morin E."/>
            <person name="Murat C."/>
            <person name="Riley R."/>
            <person name="Ohm R."/>
            <person name="Sun H."/>
            <person name="Tunlid A."/>
            <person name="Henrissat B."/>
            <person name="Grigoriev I.V."/>
            <person name="Hibbett D.S."/>
            <person name="Martin F."/>
        </authorList>
    </citation>
    <scope>NUCLEOTIDE SEQUENCE [LARGE SCALE GENOMIC DNA]</scope>
    <source>
        <strain evidence="3">Zn</strain>
    </source>
</reference>
<feature type="signal peptide" evidence="1">
    <location>
        <begin position="1"/>
        <end position="20"/>
    </location>
</feature>
<keyword evidence="3" id="KW-1185">Reference proteome</keyword>
<proteinExistence type="predicted"/>
<dbReference type="AlphaFoldDB" id="A0A0C3H5F4"/>
<gene>
    <name evidence="2" type="ORF">OIDMADRAFT_31359</name>
</gene>
<dbReference type="Proteomes" id="UP000054321">
    <property type="component" value="Unassembled WGS sequence"/>
</dbReference>
<evidence type="ECO:0000313" key="3">
    <source>
        <dbReference type="Proteomes" id="UP000054321"/>
    </source>
</evidence>
<organism evidence="2 3">
    <name type="scientific">Oidiodendron maius (strain Zn)</name>
    <dbReference type="NCBI Taxonomy" id="913774"/>
    <lineage>
        <taxon>Eukaryota</taxon>
        <taxon>Fungi</taxon>
        <taxon>Dikarya</taxon>
        <taxon>Ascomycota</taxon>
        <taxon>Pezizomycotina</taxon>
        <taxon>Leotiomycetes</taxon>
        <taxon>Leotiomycetes incertae sedis</taxon>
        <taxon>Myxotrichaceae</taxon>
        <taxon>Oidiodendron</taxon>
    </lineage>
</organism>
<evidence type="ECO:0008006" key="4">
    <source>
        <dbReference type="Google" id="ProtNLM"/>
    </source>
</evidence>
<name>A0A0C3H5F4_OIDMZ</name>
<evidence type="ECO:0000313" key="2">
    <source>
        <dbReference type="EMBL" id="KIM98574.1"/>
    </source>
</evidence>
<keyword evidence="1" id="KW-0732">Signal</keyword>
<dbReference type="Gene3D" id="3.10.450.50">
    <property type="match status" value="1"/>
</dbReference>
<dbReference type="InterPro" id="IPR032710">
    <property type="entry name" value="NTF2-like_dom_sf"/>
</dbReference>
<accession>A0A0C3H5F4</accession>
<sequence length="178" mass="20139">MALSIFLITALVYLSGLSAASSCCGIAPDQEYHKTMIDLYLQAWNGDYSQVNHTFDPSIHIYLDRVLTANGSVSFSVQSREEVPGFMEQARQGWDKYSFEPVRWTDGDGYNLAVRWKFNGVMGAHFPKNTTLKEGAYVTYNGTDFLQLDPCSRLIKQVDMAQDYITLYHNLGLTEIKI</sequence>
<dbReference type="InParanoid" id="A0A0C3H5F4"/>
<dbReference type="SUPFAM" id="SSF54427">
    <property type="entry name" value="NTF2-like"/>
    <property type="match status" value="1"/>
</dbReference>
<dbReference type="HOGENOM" id="CLU_123987_0_0_1"/>
<protein>
    <recommendedName>
        <fullName evidence="4">SnoaL-like domain-containing protein</fullName>
    </recommendedName>
</protein>
<dbReference type="EMBL" id="KN832880">
    <property type="protein sequence ID" value="KIM98574.1"/>
    <property type="molecule type" value="Genomic_DNA"/>
</dbReference>
<dbReference type="OrthoDB" id="3637354at2759"/>